<feature type="chain" id="PRO_5012442719" evidence="1">
    <location>
        <begin position="20"/>
        <end position="153"/>
    </location>
</feature>
<accession>A0A212LAF8</accession>
<organism evidence="2">
    <name type="scientific">uncultured Desulfovibrio sp</name>
    <dbReference type="NCBI Taxonomy" id="167968"/>
    <lineage>
        <taxon>Bacteria</taxon>
        <taxon>Pseudomonadati</taxon>
        <taxon>Thermodesulfobacteriota</taxon>
        <taxon>Desulfovibrionia</taxon>
        <taxon>Desulfovibrionales</taxon>
        <taxon>Desulfovibrionaceae</taxon>
        <taxon>Desulfovibrio</taxon>
        <taxon>environmental samples</taxon>
    </lineage>
</organism>
<gene>
    <name evidence="2" type="ORF">KL86DES1_22017</name>
</gene>
<keyword evidence="1" id="KW-0732">Signal</keyword>
<name>A0A212LAF8_9BACT</name>
<dbReference type="EMBL" id="FMJC01000002">
    <property type="protein sequence ID" value="SCM74562.1"/>
    <property type="molecule type" value="Genomic_DNA"/>
</dbReference>
<dbReference type="AlphaFoldDB" id="A0A212LAF8"/>
<dbReference type="RefSeq" id="WP_179981218.1">
    <property type="nucleotide sequence ID" value="NZ_LT608333.1"/>
</dbReference>
<sequence length="153" mass="16738">MKKLLLCLFLLLLAAPVGADGGELVWKEFEAKWMKAFTPGSVTVQDQGQVKICTLEEGVTATFFLNTDDMVERAVVANTAASSARYFEGIAQTIKVLVGQNPQAEAVSAAFATVQPATLWRAVGNFCFERTQDSDAGWFFYASRSEQCPTEVR</sequence>
<reference evidence="2" key="1">
    <citation type="submission" date="2016-08" db="EMBL/GenBank/DDBJ databases">
        <authorList>
            <person name="Seilhamer J.J."/>
        </authorList>
    </citation>
    <scope>NUCLEOTIDE SEQUENCE</scope>
    <source>
        <strain evidence="2">86-1</strain>
    </source>
</reference>
<protein>
    <submittedName>
        <fullName evidence="2">Uncharacterized protein</fullName>
    </submittedName>
</protein>
<proteinExistence type="predicted"/>
<evidence type="ECO:0000256" key="1">
    <source>
        <dbReference type="SAM" id="SignalP"/>
    </source>
</evidence>
<feature type="signal peptide" evidence="1">
    <location>
        <begin position="1"/>
        <end position="19"/>
    </location>
</feature>
<evidence type="ECO:0000313" key="2">
    <source>
        <dbReference type="EMBL" id="SCM74562.1"/>
    </source>
</evidence>